<keyword evidence="3" id="KW-1185">Reference proteome</keyword>
<dbReference type="EMBL" id="JARQZJ010000069">
    <property type="protein sequence ID" value="KAK9881467.1"/>
    <property type="molecule type" value="Genomic_DNA"/>
</dbReference>
<reference evidence="2 3" key="1">
    <citation type="submission" date="2023-03" db="EMBL/GenBank/DDBJ databases">
        <title>Genome insight into feeding habits of ladybird beetles.</title>
        <authorList>
            <person name="Li H.-S."/>
            <person name="Huang Y.-H."/>
            <person name="Pang H."/>
        </authorList>
    </citation>
    <scope>NUCLEOTIDE SEQUENCE [LARGE SCALE GENOMIC DNA]</scope>
    <source>
        <strain evidence="2">SYSU_2023b</strain>
        <tissue evidence="2">Whole body</tissue>
    </source>
</reference>
<comment type="caution">
    <text evidence="2">The sequence shown here is derived from an EMBL/GenBank/DDBJ whole genome shotgun (WGS) entry which is preliminary data.</text>
</comment>
<dbReference type="AlphaFoldDB" id="A0AAW1ULY5"/>
<protein>
    <recommendedName>
        <fullName evidence="4">Cilia- and flagella-associated protein 157</fullName>
    </recommendedName>
</protein>
<feature type="coiled-coil region" evidence="1">
    <location>
        <begin position="129"/>
        <end position="156"/>
    </location>
</feature>
<evidence type="ECO:0000256" key="1">
    <source>
        <dbReference type="SAM" id="Coils"/>
    </source>
</evidence>
<sequence length="324" mass="38505">MGTKTQQKTSRVLDDIMALEQDFKYNLNLLKIRDLEIERCKAVNHNLQEKLNKILVESKEVNKKYTQLQHEFEALKQEKKREKEDFQSKLTAEENQRRQNLEKLHHLVGNKFRQKGDLLQMISEMKIAEQKYKDTIMTYESQIQEQTRNSNNLHRKFSNIIEENVMLSNKIRDINSRHVSEICMYKSELEKSSNEIALLKNEITATQKDYKALLNNQNKLVRENNELQVKLISLDRKYKDCVSANIKFKENINILKVTVDTLKKSHEYMEKKHGVMKHSENDERYETLLKQNKIMQEIIKSLKKNSIRNSNADFEKTLPNQTFI</sequence>
<accession>A0AAW1ULY5</accession>
<feature type="coiled-coil region" evidence="1">
    <location>
        <begin position="189"/>
        <end position="230"/>
    </location>
</feature>
<keyword evidence="1" id="KW-0175">Coiled coil</keyword>
<evidence type="ECO:0000313" key="2">
    <source>
        <dbReference type="EMBL" id="KAK9881467.1"/>
    </source>
</evidence>
<organism evidence="2 3">
    <name type="scientific">Henosepilachna vigintioctopunctata</name>
    <dbReference type="NCBI Taxonomy" id="420089"/>
    <lineage>
        <taxon>Eukaryota</taxon>
        <taxon>Metazoa</taxon>
        <taxon>Ecdysozoa</taxon>
        <taxon>Arthropoda</taxon>
        <taxon>Hexapoda</taxon>
        <taxon>Insecta</taxon>
        <taxon>Pterygota</taxon>
        <taxon>Neoptera</taxon>
        <taxon>Endopterygota</taxon>
        <taxon>Coleoptera</taxon>
        <taxon>Polyphaga</taxon>
        <taxon>Cucujiformia</taxon>
        <taxon>Coccinelloidea</taxon>
        <taxon>Coccinellidae</taxon>
        <taxon>Epilachninae</taxon>
        <taxon>Epilachnini</taxon>
        <taxon>Henosepilachna</taxon>
    </lineage>
</organism>
<proteinExistence type="predicted"/>
<dbReference type="Proteomes" id="UP001431783">
    <property type="component" value="Unassembled WGS sequence"/>
</dbReference>
<evidence type="ECO:0008006" key="4">
    <source>
        <dbReference type="Google" id="ProtNLM"/>
    </source>
</evidence>
<gene>
    <name evidence="2" type="ORF">WA026_016351</name>
</gene>
<evidence type="ECO:0000313" key="3">
    <source>
        <dbReference type="Proteomes" id="UP001431783"/>
    </source>
</evidence>
<name>A0AAW1ULY5_9CUCU</name>
<feature type="coiled-coil region" evidence="1">
    <location>
        <begin position="37"/>
        <end position="96"/>
    </location>
</feature>